<keyword evidence="6" id="KW-0378">Hydrolase</keyword>
<dbReference type="GO" id="GO:0005576">
    <property type="term" value="C:extracellular region"/>
    <property type="evidence" value="ECO:0007669"/>
    <property type="project" value="TreeGrafter"/>
</dbReference>
<accession>A0A9X7JMG3</accession>
<dbReference type="PANTHER" id="PTHR40765:SF2">
    <property type="entry name" value="ESX-2 SECRETION SYSTEM ATPASE ECCB2"/>
    <property type="match status" value="1"/>
</dbReference>
<keyword evidence="9 11" id="KW-0472">Membrane</keyword>
<evidence type="ECO:0000256" key="7">
    <source>
        <dbReference type="ARBA" id="ARBA00022840"/>
    </source>
</evidence>
<dbReference type="OrthoDB" id="3847604at2"/>
<comment type="similarity">
    <text evidence="2">Belongs to the EccB family.</text>
</comment>
<dbReference type="EMBL" id="PXWG01000084">
    <property type="protein sequence ID" value="PSJ26161.1"/>
    <property type="molecule type" value="Genomic_DNA"/>
</dbReference>
<evidence type="ECO:0000256" key="3">
    <source>
        <dbReference type="ARBA" id="ARBA00022475"/>
    </source>
</evidence>
<keyword evidence="3" id="KW-1003">Cell membrane</keyword>
<keyword evidence="7" id="KW-0067">ATP-binding</keyword>
<protein>
    <submittedName>
        <fullName evidence="12">Type VII secretion protein EccB</fullName>
    </submittedName>
</protein>
<dbReference type="InterPro" id="IPR042485">
    <property type="entry name" value="T7SS_EccB_R3"/>
</dbReference>
<proteinExistence type="inferred from homology"/>
<dbReference type="InterPro" id="IPR007795">
    <property type="entry name" value="T7SS_EccB"/>
</dbReference>
<feature type="compositionally biased region" description="Basic and acidic residues" evidence="10">
    <location>
        <begin position="477"/>
        <end position="486"/>
    </location>
</feature>
<sequence length="539" mass="56720">MASRRDELNAYIFARKRTIAAFLQPSPNGTEEGAPRPLRAVVPGLVAGAVLIAGFGAWGMFRPTAPKGWDDEAAHVIVGSQSTTRYVVLKTDNKKQLHPVLNFASAKLLLAPDKSTVIKVKEEELDNGHIPRGPTLGIPYAPDRMPGADEAGKQKQWAVCEQPGGTGRTTQKAVFLFAGRDPNLKKLTGEQRLRGNQALYVQGPDGARYLVDPRGTKYLLGGDDWRSADASDHNLLLRSVFNDGARPQPVTKDWLDTLHDGAPIVFPETGGDIGASAGIGTLPGKADRVGTVLEAPTGGGTQNYVVLRGKVQRVSPLVAKLLLNSRKLAELGQAGVPERVSAAAFTPAEDEFYGQYHWPATVPRQANFTGAGDAAKNTVCSVFGGMSAGGTPELATWAGTEYPATIPDGATSAYVTPGSGLLYRQVTGRQTNSGPVFLVTDTGLRYAVQSNSDSGAGKSKIGEKPAPSAGPDGSAEAPHEAPHEAADTTGAAGPAEADQARTRLGYGRVDPLPVPANWSQFLPTGPRLDTNSARQPQGS</sequence>
<evidence type="ECO:0000256" key="5">
    <source>
        <dbReference type="ARBA" id="ARBA00022741"/>
    </source>
</evidence>
<keyword evidence="8 11" id="KW-1133">Transmembrane helix</keyword>
<dbReference type="NCBIfam" id="TIGR03919">
    <property type="entry name" value="T7SS_EccB"/>
    <property type="match status" value="1"/>
</dbReference>
<dbReference type="Gene3D" id="2.40.50.910">
    <property type="entry name" value="Type VII secretion system EccB, repeat 3 domain"/>
    <property type="match status" value="1"/>
</dbReference>
<comment type="caution">
    <text evidence="12">The sequence shown here is derived from an EMBL/GenBank/DDBJ whole genome shotgun (WGS) entry which is preliminary data.</text>
</comment>
<keyword evidence="5" id="KW-0547">Nucleotide-binding</keyword>
<evidence type="ECO:0000256" key="6">
    <source>
        <dbReference type="ARBA" id="ARBA00022801"/>
    </source>
</evidence>
<evidence type="ECO:0000256" key="8">
    <source>
        <dbReference type="ARBA" id="ARBA00022989"/>
    </source>
</evidence>
<dbReference type="PANTHER" id="PTHR40765">
    <property type="entry name" value="ESX-2 SECRETION SYSTEM ATPASE ECCB2"/>
    <property type="match status" value="1"/>
</dbReference>
<reference evidence="12 13" key="1">
    <citation type="submission" date="2018-03" db="EMBL/GenBank/DDBJ databases">
        <title>Chitinolytic properties of Streptosporangium nondiastaticum TBG75A20.</title>
        <authorList>
            <person name="Gayathri V."/>
            <person name="Shiburaj S."/>
        </authorList>
    </citation>
    <scope>NUCLEOTIDE SEQUENCE [LARGE SCALE GENOMIC DNA]</scope>
    <source>
        <strain evidence="12 13">TBG75A20</strain>
    </source>
</reference>
<dbReference type="GO" id="GO:0005524">
    <property type="term" value="F:ATP binding"/>
    <property type="evidence" value="ECO:0007669"/>
    <property type="project" value="UniProtKB-KW"/>
</dbReference>
<evidence type="ECO:0000256" key="11">
    <source>
        <dbReference type="SAM" id="Phobius"/>
    </source>
</evidence>
<comment type="subcellular location">
    <subcellularLocation>
        <location evidence="1">Cell membrane</location>
        <topology evidence="1">Single-pass membrane protein</topology>
    </subcellularLocation>
</comment>
<feature type="compositionally biased region" description="Polar residues" evidence="10">
    <location>
        <begin position="529"/>
        <end position="539"/>
    </location>
</feature>
<evidence type="ECO:0000256" key="1">
    <source>
        <dbReference type="ARBA" id="ARBA00004162"/>
    </source>
</evidence>
<evidence type="ECO:0000256" key="4">
    <source>
        <dbReference type="ARBA" id="ARBA00022692"/>
    </source>
</evidence>
<name>A0A9X7JMG3_9ACTN</name>
<evidence type="ECO:0000256" key="9">
    <source>
        <dbReference type="ARBA" id="ARBA00023136"/>
    </source>
</evidence>
<dbReference type="AlphaFoldDB" id="A0A9X7JMG3"/>
<dbReference type="InterPro" id="IPR044857">
    <property type="entry name" value="T7SS_EccB_R1"/>
</dbReference>
<evidence type="ECO:0000256" key="2">
    <source>
        <dbReference type="ARBA" id="ARBA00008149"/>
    </source>
</evidence>
<feature type="region of interest" description="Disordered" evidence="10">
    <location>
        <begin position="449"/>
        <end position="539"/>
    </location>
</feature>
<evidence type="ECO:0000256" key="10">
    <source>
        <dbReference type="SAM" id="MobiDB-lite"/>
    </source>
</evidence>
<feature type="transmembrane region" description="Helical" evidence="11">
    <location>
        <begin position="40"/>
        <end position="61"/>
    </location>
</feature>
<dbReference type="Pfam" id="PF05108">
    <property type="entry name" value="T7SS_ESX1_EccB"/>
    <property type="match status" value="1"/>
</dbReference>
<organism evidence="12 13">
    <name type="scientific">Streptosporangium nondiastaticum</name>
    <dbReference type="NCBI Taxonomy" id="35764"/>
    <lineage>
        <taxon>Bacteria</taxon>
        <taxon>Bacillati</taxon>
        <taxon>Actinomycetota</taxon>
        <taxon>Actinomycetes</taxon>
        <taxon>Streptosporangiales</taxon>
        <taxon>Streptosporangiaceae</taxon>
        <taxon>Streptosporangium</taxon>
    </lineage>
</organism>
<evidence type="ECO:0000313" key="12">
    <source>
        <dbReference type="EMBL" id="PSJ26161.1"/>
    </source>
</evidence>
<dbReference type="GO" id="GO:0016787">
    <property type="term" value="F:hydrolase activity"/>
    <property type="evidence" value="ECO:0007669"/>
    <property type="project" value="UniProtKB-KW"/>
</dbReference>
<dbReference type="GO" id="GO:0005886">
    <property type="term" value="C:plasma membrane"/>
    <property type="evidence" value="ECO:0007669"/>
    <property type="project" value="UniProtKB-SubCell"/>
</dbReference>
<keyword evidence="13" id="KW-1185">Reference proteome</keyword>
<gene>
    <name evidence="12" type="primary">eccB</name>
    <name evidence="12" type="ORF">B7P34_24310</name>
</gene>
<dbReference type="Gene3D" id="3.30.2390.20">
    <property type="entry name" value="Type VII secretion system EccB, repeat 1 domain"/>
    <property type="match status" value="1"/>
</dbReference>
<dbReference type="Proteomes" id="UP000242427">
    <property type="component" value="Unassembled WGS sequence"/>
</dbReference>
<evidence type="ECO:0000313" key="13">
    <source>
        <dbReference type="Proteomes" id="UP000242427"/>
    </source>
</evidence>
<dbReference type="RefSeq" id="WP_106679780.1">
    <property type="nucleotide sequence ID" value="NZ_PXWG01000084.1"/>
</dbReference>
<keyword evidence="4 11" id="KW-0812">Transmembrane</keyword>